<protein>
    <submittedName>
        <fullName evidence="1">Uncharacterized protein</fullName>
    </submittedName>
</protein>
<keyword evidence="2" id="KW-1185">Reference proteome</keyword>
<reference evidence="1" key="1">
    <citation type="submission" date="2022-10" db="EMBL/GenBank/DDBJ databases">
        <title>Culturing micro-colonial fungi from biological soil crusts in the Mojave desert and describing Neophaeococcomyces mojavensis, and introducing the new genera and species Taxawa tesnikishii.</title>
        <authorList>
            <person name="Kurbessoian T."/>
            <person name="Stajich J.E."/>
        </authorList>
    </citation>
    <scope>NUCLEOTIDE SEQUENCE</scope>
    <source>
        <strain evidence="1">JES_115</strain>
    </source>
</reference>
<gene>
    <name evidence="1" type="ORF">H2199_008420</name>
</gene>
<organism evidence="1 2">
    <name type="scientific">Coniosporium tulheliwenetii</name>
    <dbReference type="NCBI Taxonomy" id="3383036"/>
    <lineage>
        <taxon>Eukaryota</taxon>
        <taxon>Fungi</taxon>
        <taxon>Dikarya</taxon>
        <taxon>Ascomycota</taxon>
        <taxon>Pezizomycotina</taxon>
        <taxon>Dothideomycetes</taxon>
        <taxon>Dothideomycetes incertae sedis</taxon>
        <taxon>Coniosporium</taxon>
    </lineage>
</organism>
<proteinExistence type="predicted"/>
<sequence length="401" mass="44479">MSEPPSFPFSRVSGLEPPAEYAKLRSTEPVSKVKLWDGSLAWLAVQHKDVCAVATDERLSKIRTTPGFPELSAGGKAAAKNKPTFVDMDPPEHMKQRSMVEPFFTRQHVESLRPYIQKTVDELLDAMIAKGCEKPVDLVEKFALPVPSYIIYTILGVPFEDLGFLTEQNAVRTSGSSTASEAQIASNSLLVYIGKMVDQRMEDPKDDLISKLVVDEIKPGNIDRTDAVQIAFLLLVAGNATMVNMINLGVVALLQHPSQLADLKAHSSLAPTFVEELCRYHTGSGLAMRRVAKADIELGGKQIKAGEGIIASNQSANRDEEVFPNPDKFDMYRKRWKEEALGFGFGPHRCIAEWLARAELEIVFSTLFQKLPNLRLAIPFEEIEYTPLDKDVGIVKLPVVW</sequence>
<accession>A0ACC2YJE6</accession>
<evidence type="ECO:0000313" key="2">
    <source>
        <dbReference type="Proteomes" id="UP001172680"/>
    </source>
</evidence>
<dbReference type="Proteomes" id="UP001172680">
    <property type="component" value="Unassembled WGS sequence"/>
</dbReference>
<evidence type="ECO:0000313" key="1">
    <source>
        <dbReference type="EMBL" id="KAJ9635417.1"/>
    </source>
</evidence>
<comment type="caution">
    <text evidence="1">The sequence shown here is derived from an EMBL/GenBank/DDBJ whole genome shotgun (WGS) entry which is preliminary data.</text>
</comment>
<dbReference type="EMBL" id="JAPDRP010000027">
    <property type="protein sequence ID" value="KAJ9635417.1"/>
    <property type="molecule type" value="Genomic_DNA"/>
</dbReference>
<name>A0ACC2YJE6_9PEZI</name>